<feature type="domain" description="VWFC" evidence="5">
    <location>
        <begin position="146"/>
        <end position="203"/>
    </location>
</feature>
<dbReference type="SMART" id="SM00215">
    <property type="entry name" value="VWC_out"/>
    <property type="match status" value="2"/>
</dbReference>
<reference evidence="8" key="1">
    <citation type="submission" date="2025-08" db="UniProtKB">
        <authorList>
            <consortium name="RefSeq"/>
        </authorList>
    </citation>
    <scope>IDENTIFICATION</scope>
</reference>
<organism evidence="7 8">
    <name type="scientific">Hydra vulgaris</name>
    <name type="common">Hydra</name>
    <name type="synonym">Hydra attenuata</name>
    <dbReference type="NCBI Taxonomy" id="6087"/>
    <lineage>
        <taxon>Eukaryota</taxon>
        <taxon>Metazoa</taxon>
        <taxon>Cnidaria</taxon>
        <taxon>Hydrozoa</taxon>
        <taxon>Hydroidolina</taxon>
        <taxon>Anthoathecata</taxon>
        <taxon>Aplanulata</taxon>
        <taxon>Hydridae</taxon>
        <taxon>Hydra</taxon>
    </lineage>
</organism>
<dbReference type="Pfam" id="PF01826">
    <property type="entry name" value="TIL"/>
    <property type="match status" value="1"/>
</dbReference>
<dbReference type="PANTHER" id="PTHR46698:SF4">
    <property type="entry name" value="CROSSVEINLESS 2"/>
    <property type="match status" value="1"/>
</dbReference>
<dbReference type="PROSITE" id="PS51233">
    <property type="entry name" value="VWFD"/>
    <property type="match status" value="1"/>
</dbReference>
<evidence type="ECO:0000256" key="4">
    <source>
        <dbReference type="SAM" id="SignalP"/>
    </source>
</evidence>
<proteinExistence type="predicted"/>
<dbReference type="Gene3D" id="2.10.25.10">
    <property type="entry name" value="Laminin"/>
    <property type="match status" value="1"/>
</dbReference>
<comment type="subcellular location">
    <subcellularLocation>
        <location evidence="1">Secreted</location>
    </subcellularLocation>
</comment>
<evidence type="ECO:0000313" key="7">
    <source>
        <dbReference type="Proteomes" id="UP001652625"/>
    </source>
</evidence>
<dbReference type="PANTHER" id="PTHR46698">
    <property type="entry name" value="CROSSVEINLESS 2"/>
    <property type="match status" value="1"/>
</dbReference>
<evidence type="ECO:0000259" key="6">
    <source>
        <dbReference type="PROSITE" id="PS51233"/>
    </source>
</evidence>
<keyword evidence="3 4" id="KW-0732">Signal</keyword>
<dbReference type="InterPro" id="IPR052424">
    <property type="entry name" value="Kielin_Chordin-BMP_Reg"/>
</dbReference>
<sequence length="665" mass="76006">MAFIINLVFILFISFFSPSLNEILSDLKKCKVNDIKGLLPELRINPCYKCYCNEENENEVCLIKREKCEKLTCLLQEYDPEKCCKQCKGCFYRDFYHKHDDTWVDENNTCLIYKCKEGVVSIISPECIVNCSSPILIPGECCPRCSGCYYNNILLNEGQTIKIGSCRSCICKNSLLECTHINCPHLHCSNVIQTQDECCPICDKDVAASFIHWKDHTCWFKGSQLANKKSYRLDKCTTCYCNEGTVSCIPEVCKVDASCPKDQLIVSKDSCCPSCLYKITCLYMGKTYKNMEKWYMRGCVECQCINGSNFCRKQACPETLNCSLSFRSGYIPGSCCMQCIPVTEACIGYGDPHYQTFDGKKFSYQGFCSNIFVKDCTSAKSFAIITHNYDRHTKRYSWIKSVSFVYFGVTISLLQNYKVKINGKYIGTPYANLPYVDIRKSERYLHVYTKDGITLKWDGDDYIQVELPFMYKNNVCGLCGNFNEDPSDDFLLPNGVLLDTVERFGDYWHTSKACTRKPRVVENAHRLTDCVGNKLIQAHKICNEIFFDKSIKKCKLQISSAIYFQDCISDVCYCPFKKKQCECGAVRSYYDSCLKLIPNFKWIHKDKCDSTCSGGREYSICASPCQSSCNNLCYQTKCAPGCQCPAGFTWYNEQCIMRDNCPLQA</sequence>
<keyword evidence="7" id="KW-1185">Reference proteome</keyword>
<dbReference type="InterPro" id="IPR036084">
    <property type="entry name" value="Ser_inhib-like_sf"/>
</dbReference>
<dbReference type="Gene3D" id="6.20.200.20">
    <property type="match status" value="4"/>
</dbReference>
<dbReference type="SMART" id="SM00214">
    <property type="entry name" value="VWC"/>
    <property type="match status" value="4"/>
</dbReference>
<protein>
    <submittedName>
        <fullName evidence="8">Kielin/chordin-like protein isoform X4</fullName>
    </submittedName>
</protein>
<gene>
    <name evidence="8" type="primary">LOC105849617</name>
</gene>
<feature type="domain" description="VWFD" evidence="6">
    <location>
        <begin position="344"/>
        <end position="515"/>
    </location>
</feature>
<evidence type="ECO:0000313" key="8">
    <source>
        <dbReference type="RefSeq" id="XP_065655319.1"/>
    </source>
</evidence>
<dbReference type="Pfam" id="PF00093">
    <property type="entry name" value="VWC"/>
    <property type="match status" value="3"/>
</dbReference>
<dbReference type="PROSITE" id="PS50184">
    <property type="entry name" value="VWFC_2"/>
    <property type="match status" value="3"/>
</dbReference>
<dbReference type="SUPFAM" id="SSF57603">
    <property type="entry name" value="FnI-like domain"/>
    <property type="match status" value="4"/>
</dbReference>
<dbReference type="Proteomes" id="UP001652625">
    <property type="component" value="Chromosome 06"/>
</dbReference>
<dbReference type="SMART" id="SM00216">
    <property type="entry name" value="VWD"/>
    <property type="match status" value="1"/>
</dbReference>
<dbReference type="SUPFAM" id="SSF57567">
    <property type="entry name" value="Serine protease inhibitors"/>
    <property type="match status" value="1"/>
</dbReference>
<evidence type="ECO:0000256" key="2">
    <source>
        <dbReference type="ARBA" id="ARBA00022525"/>
    </source>
</evidence>
<dbReference type="PROSITE" id="PS01208">
    <property type="entry name" value="VWFC_1"/>
    <property type="match status" value="1"/>
</dbReference>
<feature type="signal peptide" evidence="4">
    <location>
        <begin position="1"/>
        <end position="21"/>
    </location>
</feature>
<accession>A0ABM4C193</accession>
<dbReference type="InterPro" id="IPR002919">
    <property type="entry name" value="TIL_dom"/>
</dbReference>
<dbReference type="InterPro" id="IPR001846">
    <property type="entry name" value="VWF_type-D"/>
</dbReference>
<feature type="chain" id="PRO_5045940527" evidence="4">
    <location>
        <begin position="22"/>
        <end position="665"/>
    </location>
</feature>
<evidence type="ECO:0000259" key="5">
    <source>
        <dbReference type="PROSITE" id="PS50184"/>
    </source>
</evidence>
<feature type="domain" description="VWFC" evidence="5">
    <location>
        <begin position="279"/>
        <end position="340"/>
    </location>
</feature>
<dbReference type="CDD" id="cd19941">
    <property type="entry name" value="TIL"/>
    <property type="match status" value="1"/>
</dbReference>
<evidence type="ECO:0000256" key="1">
    <source>
        <dbReference type="ARBA" id="ARBA00004613"/>
    </source>
</evidence>
<evidence type="ECO:0000256" key="3">
    <source>
        <dbReference type="ARBA" id="ARBA00022729"/>
    </source>
</evidence>
<keyword evidence="2" id="KW-0964">Secreted</keyword>
<dbReference type="GeneID" id="105849617"/>
<name>A0ABM4C193_HYDVU</name>
<feature type="domain" description="VWFC" evidence="5">
    <location>
        <begin position="216"/>
        <end position="276"/>
    </location>
</feature>
<dbReference type="InterPro" id="IPR001007">
    <property type="entry name" value="VWF_dom"/>
</dbReference>
<dbReference type="RefSeq" id="XP_065655319.1">
    <property type="nucleotide sequence ID" value="XM_065799247.1"/>
</dbReference>
<dbReference type="Pfam" id="PF00094">
    <property type="entry name" value="VWD"/>
    <property type="match status" value="1"/>
</dbReference>